<sequence length="482" mass="52953">MDQTVEAAVDRVTSLQCEGQTVEVKAARGGTPKLYETLSSFANQTEGGIILCGIDEGKGFAPVGVFDAQKVQRDIVEQCKEMTPELRPTFALAERDGAVIVGAIIEGLPMGRRPAYRTTAGITKGSYIRAGDQDIHMSPQELYEIEAFKNGTRSDRMIPEGSSADLLDNSKTAAFVSAAQKNRMRLSERSQEEVLALTGAVVGGKPTLAGIMTLGDYPQQEYPNLCLTAIAVAGPSISQDEVGNRFLDNKTMDGTIDEIVEDTMAFVARNTKTRSVIMGAIRKDVPQYPERAIREIVTNSLMHRDYGPYNNGTPTRLTIYSDRIECSNPGGIYGGQSVEELGVSNMQTRNPTLVSILEIQGVAENRHSGIPVIRDECERADLLPPVFEDRRGEFRVTVYGDASTREREGEGEPLSEEAVIAFCRIPRSREEVAEHFDTSKAYVASYYLNPMADRGLLLRTLPDKPRSKNQRYVATRRGQQPG</sequence>
<evidence type="ECO:0000313" key="3">
    <source>
        <dbReference type="Proteomes" id="UP001055025"/>
    </source>
</evidence>
<gene>
    <name evidence="2" type="ORF">ATOP_01600</name>
</gene>
<dbReference type="Pfam" id="PF13749">
    <property type="entry name" value="HATPase_c_4"/>
    <property type="match status" value="1"/>
</dbReference>
<dbReference type="Proteomes" id="UP001055025">
    <property type="component" value="Unassembled WGS sequence"/>
</dbReference>
<dbReference type="InterPro" id="IPR007421">
    <property type="entry name" value="Schlafen_AlbA_2_dom"/>
</dbReference>
<dbReference type="InterPro" id="IPR038461">
    <property type="entry name" value="Schlafen_AlbA_2_dom_sf"/>
</dbReference>
<dbReference type="InterPro" id="IPR038475">
    <property type="entry name" value="RecG_C_sf"/>
</dbReference>
<reference evidence="2" key="1">
    <citation type="journal article" date="2022" name="Int. J. Syst. Evol. Microbiol.">
        <title>Granulimonas faecalis gen. nov., sp. nov., and Leptogranulimonas caecicola gen. nov., sp. nov., novel lactate-producing Atopobiaceae bacteria isolated from mouse intestines, and an emended description of the family Atopobiaceae.</title>
        <authorList>
            <person name="Morinaga K."/>
            <person name="Kusada H."/>
            <person name="Sakamoto S."/>
            <person name="Murakami T."/>
            <person name="Toyoda A."/>
            <person name="Mori H."/>
            <person name="Meng X.Y."/>
            <person name="Takashino M."/>
            <person name="Murotomi K."/>
            <person name="Tamaki H."/>
        </authorList>
    </citation>
    <scope>NUCLEOTIDE SEQUENCE</scope>
    <source>
        <strain evidence="2">OPF53</strain>
    </source>
</reference>
<comment type="caution">
    <text evidence="2">The sequence shown here is derived from an EMBL/GenBank/DDBJ whole genome shotgun (WGS) entry which is preliminary data.</text>
</comment>
<feature type="domain" description="Schlafen AlbA-2" evidence="1">
    <location>
        <begin position="18"/>
        <end position="137"/>
    </location>
</feature>
<dbReference type="PANTHER" id="PTHR30595">
    <property type="entry name" value="GLPR-RELATED TRANSCRIPTIONAL REPRESSOR"/>
    <property type="match status" value="1"/>
</dbReference>
<dbReference type="PANTHER" id="PTHR30595:SF6">
    <property type="entry name" value="SCHLAFEN ALBA-2 DOMAIN-CONTAINING PROTEIN"/>
    <property type="match status" value="1"/>
</dbReference>
<name>A0AAV5B162_9ACTN</name>
<dbReference type="RefSeq" id="WP_204406443.1">
    <property type="nucleotide sequence ID" value="NZ_BQKC01000001.1"/>
</dbReference>
<dbReference type="Gene3D" id="3.30.565.60">
    <property type="match status" value="1"/>
</dbReference>
<keyword evidence="3" id="KW-1185">Reference proteome</keyword>
<dbReference type="Gene3D" id="3.30.950.30">
    <property type="entry name" value="Schlafen, AAA domain"/>
    <property type="match status" value="1"/>
</dbReference>
<protein>
    <recommendedName>
        <fullName evidence="1">Schlafen AlbA-2 domain-containing protein</fullName>
    </recommendedName>
</protein>
<dbReference type="Pfam" id="PF04326">
    <property type="entry name" value="SLFN_AlbA_2"/>
    <property type="match status" value="1"/>
</dbReference>
<organism evidence="2 3">
    <name type="scientific">Granulimonas faecalis</name>
    <dbReference type="NCBI Taxonomy" id="2894155"/>
    <lineage>
        <taxon>Bacteria</taxon>
        <taxon>Bacillati</taxon>
        <taxon>Actinomycetota</taxon>
        <taxon>Coriobacteriia</taxon>
        <taxon>Coriobacteriales</taxon>
        <taxon>Kribbibacteriaceae</taxon>
        <taxon>Granulimonas</taxon>
    </lineage>
</organism>
<evidence type="ECO:0000313" key="2">
    <source>
        <dbReference type="EMBL" id="GJM54505.1"/>
    </source>
</evidence>
<dbReference type="AlphaFoldDB" id="A0AAV5B162"/>
<accession>A0AAV5B162</accession>
<dbReference type="EMBL" id="BQKC01000001">
    <property type="protein sequence ID" value="GJM54505.1"/>
    <property type="molecule type" value="Genomic_DNA"/>
</dbReference>
<proteinExistence type="predicted"/>
<evidence type="ECO:0000259" key="1">
    <source>
        <dbReference type="Pfam" id="PF04326"/>
    </source>
</evidence>